<dbReference type="GO" id="GO:0009307">
    <property type="term" value="P:DNA restriction-modification system"/>
    <property type="evidence" value="ECO:0007669"/>
    <property type="project" value="InterPro"/>
</dbReference>
<dbReference type="Proteomes" id="UP000321567">
    <property type="component" value="Unassembled WGS sequence"/>
</dbReference>
<gene>
    <name evidence="1" type="ORF">ROR02_31920</name>
</gene>
<dbReference type="EMBL" id="BJZO01000186">
    <property type="protein sequence ID" value="GEO83061.1"/>
    <property type="molecule type" value="Genomic_DNA"/>
</dbReference>
<dbReference type="Gene3D" id="3.40.580.10">
    <property type="entry name" value="Eco RI Endonuclease, subunit A"/>
    <property type="match status" value="1"/>
</dbReference>
<comment type="caution">
    <text evidence="1">The sequence shown here is derived from an EMBL/GenBank/DDBJ whole genome shotgun (WGS) entry which is preliminary data.</text>
</comment>
<dbReference type="AlphaFoldDB" id="A0A512HC96"/>
<evidence type="ECO:0000313" key="1">
    <source>
        <dbReference type="EMBL" id="GEO83061.1"/>
    </source>
</evidence>
<evidence type="ECO:0000313" key="2">
    <source>
        <dbReference type="Proteomes" id="UP000321567"/>
    </source>
</evidence>
<sequence length="137" mass="15531">MAAGNAIERMHKNIQELRNYMLDEKHFPYIVFLQGSNFATESFEVKRPDGSVVNILHNSGMLNRIDRVTASNFSRPINQNYCENIIVRAGDFKYMLQSASLFCKAAPWTAGEMAEVMLDVAKTSLRLLVDDLDANRV</sequence>
<organism evidence="1 2">
    <name type="scientific">Pararhodospirillum oryzae</name>
    <dbReference type="NCBI Taxonomy" id="478448"/>
    <lineage>
        <taxon>Bacteria</taxon>
        <taxon>Pseudomonadati</taxon>
        <taxon>Pseudomonadota</taxon>
        <taxon>Alphaproteobacteria</taxon>
        <taxon>Rhodospirillales</taxon>
        <taxon>Rhodospirillaceae</taxon>
        <taxon>Pararhodospirillum</taxon>
    </lineage>
</organism>
<accession>A0A512HC96</accession>
<dbReference type="InterPro" id="IPR011336">
    <property type="entry name" value="Restrct_endonuc_II_EcoRI/MunI"/>
</dbReference>
<dbReference type="GO" id="GO:0000287">
    <property type="term" value="F:magnesium ion binding"/>
    <property type="evidence" value="ECO:0007669"/>
    <property type="project" value="InterPro"/>
</dbReference>
<dbReference type="GO" id="GO:0009036">
    <property type="term" value="F:type II site-specific deoxyribonuclease activity"/>
    <property type="evidence" value="ECO:0007669"/>
    <property type="project" value="InterPro"/>
</dbReference>
<dbReference type="GO" id="GO:0003677">
    <property type="term" value="F:DNA binding"/>
    <property type="evidence" value="ECO:0007669"/>
    <property type="project" value="InterPro"/>
</dbReference>
<dbReference type="InterPro" id="IPR011335">
    <property type="entry name" value="Restrct_endonuc-II-like"/>
</dbReference>
<keyword evidence="2" id="KW-1185">Reference proteome</keyword>
<dbReference type="SUPFAM" id="SSF52980">
    <property type="entry name" value="Restriction endonuclease-like"/>
    <property type="match status" value="1"/>
</dbReference>
<reference evidence="1 2" key="1">
    <citation type="submission" date="2019-07" db="EMBL/GenBank/DDBJ databases">
        <title>Whole genome shotgun sequence of Rhodospirillum oryzae NBRC 107573.</title>
        <authorList>
            <person name="Hosoyama A."/>
            <person name="Uohara A."/>
            <person name="Ohji S."/>
            <person name="Ichikawa N."/>
        </authorList>
    </citation>
    <scope>NUCLEOTIDE SEQUENCE [LARGE SCALE GENOMIC DNA]</scope>
    <source>
        <strain evidence="1 2">NBRC 107573</strain>
    </source>
</reference>
<name>A0A512HC96_9PROT</name>
<proteinExistence type="predicted"/>
<dbReference type="Pfam" id="PF02963">
    <property type="entry name" value="EcoRI"/>
    <property type="match status" value="1"/>
</dbReference>
<dbReference type="InterPro" id="IPR004221">
    <property type="entry name" value="Restrct_endonuc_II_EcoRI"/>
</dbReference>
<protein>
    <submittedName>
        <fullName evidence="1">Uncharacterized protein</fullName>
    </submittedName>
</protein>